<accession>A0AAD4LLS2</accession>
<organism evidence="2 3">
    <name type="scientific">Lactarius akahatsu</name>
    <dbReference type="NCBI Taxonomy" id="416441"/>
    <lineage>
        <taxon>Eukaryota</taxon>
        <taxon>Fungi</taxon>
        <taxon>Dikarya</taxon>
        <taxon>Basidiomycota</taxon>
        <taxon>Agaricomycotina</taxon>
        <taxon>Agaricomycetes</taxon>
        <taxon>Russulales</taxon>
        <taxon>Russulaceae</taxon>
        <taxon>Lactarius</taxon>
    </lineage>
</organism>
<name>A0AAD4LLS2_9AGAM</name>
<dbReference type="EMBL" id="JAKELL010000020">
    <property type="protein sequence ID" value="KAH8992989.1"/>
    <property type="molecule type" value="Genomic_DNA"/>
</dbReference>
<keyword evidence="3" id="KW-1185">Reference proteome</keyword>
<dbReference type="Proteomes" id="UP001201163">
    <property type="component" value="Unassembled WGS sequence"/>
</dbReference>
<feature type="non-terminal residue" evidence="2">
    <location>
        <position position="1"/>
    </location>
</feature>
<reference evidence="2" key="1">
    <citation type="submission" date="2022-01" db="EMBL/GenBank/DDBJ databases">
        <title>Comparative genomics reveals a dynamic genome evolution in the ectomycorrhizal milk-cap (Lactarius) mushrooms.</title>
        <authorList>
            <consortium name="DOE Joint Genome Institute"/>
            <person name="Lebreton A."/>
            <person name="Tang N."/>
            <person name="Kuo A."/>
            <person name="LaButti K."/>
            <person name="Drula E."/>
            <person name="Barry K."/>
            <person name="Clum A."/>
            <person name="Lipzen A."/>
            <person name="Mousain D."/>
            <person name="Ng V."/>
            <person name="Wang R."/>
            <person name="Wang X."/>
            <person name="Dai Y."/>
            <person name="Henrissat B."/>
            <person name="Grigoriev I.V."/>
            <person name="Guerin-Laguette A."/>
            <person name="Yu F."/>
            <person name="Martin F.M."/>
        </authorList>
    </citation>
    <scope>NUCLEOTIDE SEQUENCE</scope>
    <source>
        <strain evidence="2">QP</strain>
    </source>
</reference>
<gene>
    <name evidence="2" type="ORF">EDB92DRAFT_1765247</name>
</gene>
<protein>
    <submittedName>
        <fullName evidence="2">Uncharacterized protein</fullName>
    </submittedName>
</protein>
<dbReference type="InterPro" id="IPR027921">
    <property type="entry name" value="NOPCHAP1"/>
</dbReference>
<dbReference type="AlphaFoldDB" id="A0AAD4LLS2"/>
<dbReference type="GO" id="GO:0000492">
    <property type="term" value="P:box C/D snoRNP assembly"/>
    <property type="evidence" value="ECO:0007669"/>
    <property type="project" value="InterPro"/>
</dbReference>
<feature type="region of interest" description="Disordered" evidence="1">
    <location>
        <begin position="22"/>
        <end position="45"/>
    </location>
</feature>
<evidence type="ECO:0000256" key="1">
    <source>
        <dbReference type="SAM" id="MobiDB-lite"/>
    </source>
</evidence>
<sequence length="120" mass="13518">QKLDAEDAEQRQIRLQNILERLNGDGPSETTTEPSHLSFDFGDRRTYGIDPPTELLSRVQQFLPQIEQSNAELAHRDPRSIDIEHIEETDERVIQMASKSSNLGLGVFEQRRAGASSAES</sequence>
<feature type="non-terminal residue" evidence="2">
    <location>
        <position position="120"/>
    </location>
</feature>
<proteinExistence type="predicted"/>
<evidence type="ECO:0000313" key="2">
    <source>
        <dbReference type="EMBL" id="KAH8992989.1"/>
    </source>
</evidence>
<evidence type="ECO:0000313" key="3">
    <source>
        <dbReference type="Proteomes" id="UP001201163"/>
    </source>
</evidence>
<dbReference type="Pfam" id="PF15370">
    <property type="entry name" value="NOPCHAP1"/>
    <property type="match status" value="1"/>
</dbReference>
<comment type="caution">
    <text evidence="2">The sequence shown here is derived from an EMBL/GenBank/DDBJ whole genome shotgun (WGS) entry which is preliminary data.</text>
</comment>